<name>A0A346FK59_9CAUD</name>
<evidence type="ECO:0000313" key="1">
    <source>
        <dbReference type="EMBL" id="AXN58364.1"/>
    </source>
</evidence>
<accession>A0A346FK59</accession>
<dbReference type="EMBL" id="MH629685">
    <property type="protein sequence ID" value="AXN58364.1"/>
    <property type="molecule type" value="Genomic_DNA"/>
</dbReference>
<keyword evidence="2" id="KW-1185">Reference proteome</keyword>
<evidence type="ECO:0000313" key="2">
    <source>
        <dbReference type="Proteomes" id="UP000259950"/>
    </source>
</evidence>
<protein>
    <submittedName>
        <fullName evidence="1">Uncharacterized protein</fullName>
    </submittedName>
</protein>
<sequence length="55" mass="6488">MTDRVFHVYKKGTNDVERVSLSTDELEDLLRSEKIKLGEIEIETLEQERDEEASY</sequence>
<organism evidence="1">
    <name type="scientific">Synechococcus virus S-PRM1</name>
    <dbReference type="NCBI Taxonomy" id="2100130"/>
    <lineage>
        <taxon>Viruses</taxon>
        <taxon>Duplodnaviria</taxon>
        <taxon>Heunggongvirae</taxon>
        <taxon>Uroviricota</taxon>
        <taxon>Caudoviricetes</taxon>
        <taxon>Pantevenvirales</taxon>
        <taxon>Kyanoviridae</taxon>
        <taxon>Makelovirus</taxon>
        <taxon>Makelovirus prm1</taxon>
    </lineage>
</organism>
<dbReference type="KEGG" id="vg:65115560"/>
<dbReference type="GeneID" id="65115560"/>
<dbReference type="RefSeq" id="YP_010097893.1">
    <property type="nucleotide sequence ID" value="NC_055761.1"/>
</dbReference>
<proteinExistence type="predicted"/>
<dbReference type="Proteomes" id="UP000259950">
    <property type="component" value="Segment"/>
</dbReference>
<reference evidence="1" key="1">
    <citation type="submission" date="2018-07" db="EMBL/GenBank/DDBJ databases">
        <title>Complete genome sequence of the cyanophage S-PRM1 isolated from Singapore coastal waters.</title>
        <authorList>
            <person name="Chenard C."/>
            <person name="Kolundzija S."/>
            <person name="Lauro F.M."/>
        </authorList>
    </citation>
    <scope>NUCLEOTIDE SEQUENCE [LARGE SCALE GENOMIC DNA]</scope>
</reference>